<comment type="subcellular location">
    <subcellularLocation>
        <location evidence="1">Cell membrane</location>
        <topology evidence="1">Multi-pass membrane protein</topology>
    </subcellularLocation>
</comment>
<proteinExistence type="inferred from homology"/>
<keyword evidence="5 7" id="KW-1133">Transmembrane helix</keyword>
<evidence type="ECO:0000256" key="3">
    <source>
        <dbReference type="ARBA" id="ARBA00022475"/>
    </source>
</evidence>
<dbReference type="Proteomes" id="UP001210809">
    <property type="component" value="Unassembled WGS sequence"/>
</dbReference>
<keyword evidence="4 7" id="KW-0812">Transmembrane</keyword>
<evidence type="ECO:0000256" key="6">
    <source>
        <dbReference type="ARBA" id="ARBA00023136"/>
    </source>
</evidence>
<evidence type="ECO:0000256" key="7">
    <source>
        <dbReference type="SAM" id="Phobius"/>
    </source>
</evidence>
<dbReference type="InterPro" id="IPR002010">
    <property type="entry name" value="T3SS_IM_R"/>
</dbReference>
<protein>
    <submittedName>
        <fullName evidence="8">Flagellar biosynthetic protein FliR</fullName>
    </submittedName>
</protein>
<evidence type="ECO:0000313" key="8">
    <source>
        <dbReference type="EMBL" id="MDB8003211.1"/>
    </source>
</evidence>
<feature type="transmembrane region" description="Helical" evidence="7">
    <location>
        <begin position="122"/>
        <end position="141"/>
    </location>
</feature>
<evidence type="ECO:0000313" key="9">
    <source>
        <dbReference type="Proteomes" id="UP001210809"/>
    </source>
</evidence>
<evidence type="ECO:0000256" key="2">
    <source>
        <dbReference type="ARBA" id="ARBA00009772"/>
    </source>
</evidence>
<comment type="similarity">
    <text evidence="2">Belongs to the FliR/MopE/SpaR family.</text>
</comment>
<keyword evidence="6 7" id="KW-0472">Membrane</keyword>
<name>A0AAW6CX29_9FIRM</name>
<dbReference type="GO" id="GO:0005886">
    <property type="term" value="C:plasma membrane"/>
    <property type="evidence" value="ECO:0007669"/>
    <property type="project" value="UniProtKB-SubCell"/>
</dbReference>
<feature type="transmembrane region" description="Helical" evidence="7">
    <location>
        <begin position="14"/>
        <end position="34"/>
    </location>
</feature>
<dbReference type="EMBL" id="JAQLXW010000004">
    <property type="protein sequence ID" value="MDB8003211.1"/>
    <property type="molecule type" value="Genomic_DNA"/>
</dbReference>
<evidence type="ECO:0000256" key="1">
    <source>
        <dbReference type="ARBA" id="ARBA00004651"/>
    </source>
</evidence>
<organism evidence="8 9">
    <name type="scientific">[Eubacterium] siraeum</name>
    <dbReference type="NCBI Taxonomy" id="39492"/>
    <lineage>
        <taxon>Bacteria</taxon>
        <taxon>Bacillati</taxon>
        <taxon>Bacillota</taxon>
        <taxon>Clostridia</taxon>
        <taxon>Eubacteriales</taxon>
        <taxon>Oscillospiraceae</taxon>
        <taxon>Oscillospiraceae incertae sedis</taxon>
    </lineage>
</organism>
<dbReference type="GO" id="GO:0006605">
    <property type="term" value="P:protein targeting"/>
    <property type="evidence" value="ECO:0007669"/>
    <property type="project" value="InterPro"/>
</dbReference>
<keyword evidence="3" id="KW-1003">Cell membrane</keyword>
<dbReference type="AlphaFoldDB" id="A0AAW6CX29"/>
<gene>
    <name evidence="8" type="ORF">PNE09_03910</name>
</gene>
<feature type="transmembrane region" description="Helical" evidence="7">
    <location>
        <begin position="80"/>
        <end position="101"/>
    </location>
</feature>
<sequence length="262" mass="29054">MTLSDVWDMILNNFLGFLLIMCRVSGIFSFNPIFSRSNFPVRLRAGTTLALAVLFASSMGNIKYEPTGIFMMLFDMMKELGLGLILGFMVNLILAVTISAGELIDYQTGLSMARTMDPATGVSMPLFANVYYYMFILYFFLTNGHLSYIKLFHISYETLPIGFSGFTADVPWALVTYFSTVLTLAVKLAAPIIAIEFITEICLGVLMKAVPSIHIFALNIQLKVLIGLAAVLIMAQPMSDFIEKLMGIMWQNLYGLLGMMGS</sequence>
<keyword evidence="8" id="KW-0969">Cilium</keyword>
<evidence type="ECO:0000256" key="5">
    <source>
        <dbReference type="ARBA" id="ARBA00022989"/>
    </source>
</evidence>
<dbReference type="PANTHER" id="PTHR30065:SF1">
    <property type="entry name" value="SURFACE PRESENTATION OF ANTIGENS PROTEIN SPAR"/>
    <property type="match status" value="1"/>
</dbReference>
<reference evidence="8" key="1">
    <citation type="submission" date="2023-01" db="EMBL/GenBank/DDBJ databases">
        <title>Human gut microbiome strain richness.</title>
        <authorList>
            <person name="Chen-Liaw A."/>
        </authorList>
    </citation>
    <scope>NUCLEOTIDE SEQUENCE</scope>
    <source>
        <strain evidence="8">1001283st1_G1_1001283B150217_161031</strain>
    </source>
</reference>
<keyword evidence="8" id="KW-0282">Flagellum</keyword>
<dbReference type="PANTHER" id="PTHR30065">
    <property type="entry name" value="FLAGELLAR BIOSYNTHETIC PROTEIN FLIR"/>
    <property type="match status" value="1"/>
</dbReference>
<feature type="transmembrane region" description="Helical" evidence="7">
    <location>
        <begin position="41"/>
        <end position="60"/>
    </location>
</feature>
<evidence type="ECO:0000256" key="4">
    <source>
        <dbReference type="ARBA" id="ARBA00022692"/>
    </source>
</evidence>
<feature type="transmembrane region" description="Helical" evidence="7">
    <location>
        <begin position="213"/>
        <end position="235"/>
    </location>
</feature>
<comment type="caution">
    <text evidence="8">The sequence shown here is derived from an EMBL/GenBank/DDBJ whole genome shotgun (WGS) entry which is preliminary data.</text>
</comment>
<dbReference type="PRINTS" id="PR00953">
    <property type="entry name" value="TYPE3IMRPROT"/>
</dbReference>
<accession>A0AAW6CX29</accession>
<keyword evidence="8" id="KW-0966">Cell projection</keyword>
<dbReference type="Pfam" id="PF01311">
    <property type="entry name" value="Bac_export_1"/>
    <property type="match status" value="1"/>
</dbReference>